<keyword evidence="3" id="KW-1185">Reference proteome</keyword>
<reference evidence="2 3" key="1">
    <citation type="journal article" date="2013" name="BMC Genomics">
        <title>High quality de novo sequencing and assembly of the Saccharomyces arboricolus genome.</title>
        <authorList>
            <person name="Liti G."/>
            <person name="Nguyen Ba A.N."/>
            <person name="Blythe M."/>
            <person name="Mueller C.A."/>
            <person name="Bergstroem A."/>
            <person name="Cubillos F.A."/>
            <person name="Dafhnis-Calas F."/>
            <person name="Khoshraftar S."/>
            <person name="Malla S."/>
            <person name="Mehta N."/>
            <person name="Siow C.C."/>
            <person name="Warringer J."/>
            <person name="Moses A.M."/>
            <person name="Louis E.J."/>
            <person name="Nieduszynski C.A."/>
        </authorList>
    </citation>
    <scope>NUCLEOTIDE SEQUENCE [LARGE SCALE GENOMIC DNA]</scope>
    <source>
        <strain evidence="3">H-6 / AS 2.3317 / CBS 10644</strain>
    </source>
</reference>
<protein>
    <submittedName>
        <fullName evidence="2">YIL056W</fullName>
    </submittedName>
</protein>
<feature type="compositionally biased region" description="Polar residues" evidence="1">
    <location>
        <begin position="617"/>
        <end position="627"/>
    </location>
</feature>
<proteinExistence type="predicted"/>
<evidence type="ECO:0000256" key="1">
    <source>
        <dbReference type="SAM" id="MobiDB-lite"/>
    </source>
</evidence>
<gene>
    <name evidence="2" type="ORF">SU7_1620</name>
</gene>
<evidence type="ECO:0000313" key="2">
    <source>
        <dbReference type="EMBL" id="EJS43285.1"/>
    </source>
</evidence>
<name>J8PMD9_SACAR</name>
<comment type="caution">
    <text evidence="2">The sequence shown here is derived from an EMBL/GenBank/DDBJ whole genome shotgun (WGS) entry which is preliminary data.</text>
</comment>
<feature type="compositionally biased region" description="Low complexity" evidence="1">
    <location>
        <begin position="586"/>
        <end position="604"/>
    </location>
</feature>
<dbReference type="Pfam" id="PF04001">
    <property type="entry name" value="Vhr1"/>
    <property type="match status" value="1"/>
</dbReference>
<sequence length="636" mass="71354">MNGPPTFTQYRINKFSGNGATHKIRELLNFNDEKKWKQFSSRRLELIDKFQLSQYKASEQDQNIKQIATILRTEFGYPVSCSKEFEKLVTAAVQSVRRNRKRSKKRYALSIANGGDANNSISSNSTSDDEISPSIYQHSNSEFSQSANPTADFQFSNKFQPLMSHQNNTINNNNGPILQNLYGQNDLSPPVTSTQQKYNDIVTMLVHDLVTNVVPLSEQALKDPYTGPNLSHFTTSSFGQQPNITTSIPIDSTVPFFLREKLLLQIQRSRTCQDISQAAGSIDLYANLEILGEMSIRMSIAFVIERFFSNMVSSSMKYITSKTCSPENLALLSQRLFGSATRHNLSHFPAAQVQLRLLYLVIGGIVKDFGFDPTLYPLSEIIHHIVMAQYPLASSCASTSLHKRVKRSPPAVASDMMMNNNTLSNRVTLLTTLPMKPQSANQDVNRRVLIKFNDHEQAFTFHQLSNGPPTVSEILENCKNLFNIVNKNKNFGIFHNDNLINDETLARLFDSFSTSEIRLTIKDISTIPLQDTKIPAPITLPKMSCIGENHPMSSIPLVSHENDDTKKSSLTAFDNIINRISKSPMNEDNNNTTLNTGTVNTNNNDQSEPVPVPYVTKNKNSFQNGNLPQPVFQPLL</sequence>
<dbReference type="OrthoDB" id="4089008at2759"/>
<dbReference type="Proteomes" id="UP000006968">
    <property type="component" value="Chromosome IX"/>
</dbReference>
<evidence type="ECO:0000313" key="3">
    <source>
        <dbReference type="Proteomes" id="UP000006968"/>
    </source>
</evidence>
<dbReference type="EMBL" id="ALIE01000105">
    <property type="protein sequence ID" value="EJS43285.1"/>
    <property type="molecule type" value="Genomic_DNA"/>
</dbReference>
<feature type="region of interest" description="Disordered" evidence="1">
    <location>
        <begin position="581"/>
        <end position="636"/>
    </location>
</feature>
<organism evidence="2 3">
    <name type="scientific">Saccharomyces arboricola (strain H-6 / AS 2.3317 / CBS 10644)</name>
    <name type="common">Yeast</name>
    <dbReference type="NCBI Taxonomy" id="1160507"/>
    <lineage>
        <taxon>Eukaryota</taxon>
        <taxon>Fungi</taxon>
        <taxon>Dikarya</taxon>
        <taxon>Ascomycota</taxon>
        <taxon>Saccharomycotina</taxon>
        <taxon>Saccharomycetes</taxon>
        <taxon>Saccharomycetales</taxon>
        <taxon>Saccharomycetaceae</taxon>
        <taxon>Saccharomyces</taxon>
    </lineage>
</organism>
<dbReference type="InterPro" id="IPR007147">
    <property type="entry name" value="TF_Vhr"/>
</dbReference>
<dbReference type="AlphaFoldDB" id="J8PMD9"/>
<accession>J8PMD9</accession>
<dbReference type="HOGENOM" id="CLU_006698_0_0_1"/>